<feature type="compositionally biased region" description="Basic and acidic residues" evidence="5">
    <location>
        <begin position="204"/>
        <end position="215"/>
    </location>
</feature>
<dbReference type="PANTHER" id="PTHR43133">
    <property type="entry name" value="RNA POLYMERASE ECF-TYPE SIGMA FACTO"/>
    <property type="match status" value="1"/>
</dbReference>
<dbReference type="EMBL" id="JAZGQK010000007">
    <property type="protein sequence ID" value="MEE6258892.1"/>
    <property type="molecule type" value="Genomic_DNA"/>
</dbReference>
<dbReference type="SUPFAM" id="SSF88946">
    <property type="entry name" value="Sigma2 domain of RNA polymerase sigma factors"/>
    <property type="match status" value="1"/>
</dbReference>
<dbReference type="InterPro" id="IPR013325">
    <property type="entry name" value="RNA_pol_sigma_r2"/>
</dbReference>
<evidence type="ECO:0000259" key="7">
    <source>
        <dbReference type="Pfam" id="PF08281"/>
    </source>
</evidence>
<sequence length="215" mass="23209">MPIVPNDLAETVRSAQDGDEEAFRLLYRSLQPGLLRYLTMLVGADAEDVASETWLQIARDLGTFVGGPGFPAWATRIARNRALDHLRHQRRRPALPVPVEALAELPSAEDTAERASEGLDTDAAIALIATLPQTEAEAVLLRAVIGLDAESTARVLGKRPGAVRTAAHRGLRRLARLLEQDHPNRADGPATTNGVTGRPAAVPSDKDVEAGRIWR</sequence>
<comment type="caution">
    <text evidence="8">The sequence shown here is derived from an EMBL/GenBank/DDBJ whole genome shotgun (WGS) entry which is preliminary data.</text>
</comment>
<dbReference type="NCBIfam" id="TIGR02937">
    <property type="entry name" value="sigma70-ECF"/>
    <property type="match status" value="1"/>
</dbReference>
<dbReference type="PANTHER" id="PTHR43133:SF66">
    <property type="entry name" value="ECF RNA POLYMERASE SIGMA FACTOR SIGK"/>
    <property type="match status" value="1"/>
</dbReference>
<evidence type="ECO:0000256" key="3">
    <source>
        <dbReference type="ARBA" id="ARBA00023082"/>
    </source>
</evidence>
<dbReference type="InterPro" id="IPR013324">
    <property type="entry name" value="RNA_pol_sigma_r3/r4-like"/>
</dbReference>
<gene>
    <name evidence="8" type="ORF">V1633_10360</name>
</gene>
<dbReference type="RefSeq" id="WP_331214014.1">
    <property type="nucleotide sequence ID" value="NZ_JAZGQK010000007.1"/>
</dbReference>
<dbReference type="InterPro" id="IPR007627">
    <property type="entry name" value="RNA_pol_sigma70_r2"/>
</dbReference>
<evidence type="ECO:0000256" key="2">
    <source>
        <dbReference type="ARBA" id="ARBA00023015"/>
    </source>
</evidence>
<feature type="domain" description="RNA polymerase sigma factor 70 region 4 type 2" evidence="7">
    <location>
        <begin position="124"/>
        <end position="174"/>
    </location>
</feature>
<protein>
    <submittedName>
        <fullName evidence="8">RNA polymerase sigma factor</fullName>
    </submittedName>
</protein>
<keyword evidence="4" id="KW-0804">Transcription</keyword>
<keyword evidence="3" id="KW-0731">Sigma factor</keyword>
<evidence type="ECO:0000256" key="5">
    <source>
        <dbReference type="SAM" id="MobiDB-lite"/>
    </source>
</evidence>
<dbReference type="InterPro" id="IPR014284">
    <property type="entry name" value="RNA_pol_sigma-70_dom"/>
</dbReference>
<proteinExistence type="inferred from homology"/>
<feature type="domain" description="RNA polymerase sigma-70 region 2" evidence="6">
    <location>
        <begin position="26"/>
        <end position="92"/>
    </location>
</feature>
<dbReference type="InterPro" id="IPR013249">
    <property type="entry name" value="RNA_pol_sigma70_r4_t2"/>
</dbReference>
<keyword evidence="2" id="KW-0805">Transcription regulation</keyword>
<dbReference type="Gene3D" id="1.10.10.10">
    <property type="entry name" value="Winged helix-like DNA-binding domain superfamily/Winged helix DNA-binding domain"/>
    <property type="match status" value="1"/>
</dbReference>
<dbReference type="Pfam" id="PF08281">
    <property type="entry name" value="Sigma70_r4_2"/>
    <property type="match status" value="1"/>
</dbReference>
<evidence type="ECO:0000259" key="6">
    <source>
        <dbReference type="Pfam" id="PF04542"/>
    </source>
</evidence>
<dbReference type="InterPro" id="IPR039425">
    <property type="entry name" value="RNA_pol_sigma-70-like"/>
</dbReference>
<dbReference type="SUPFAM" id="SSF88659">
    <property type="entry name" value="Sigma3 and sigma4 domains of RNA polymerase sigma factors"/>
    <property type="match status" value="1"/>
</dbReference>
<comment type="similarity">
    <text evidence="1">Belongs to the sigma-70 factor family. ECF subfamily.</text>
</comment>
<dbReference type="Pfam" id="PF04542">
    <property type="entry name" value="Sigma70_r2"/>
    <property type="match status" value="1"/>
</dbReference>
<organism evidence="8 9">
    <name type="scientific">Plantactinospora sonchi</name>
    <dbReference type="NCBI Taxonomy" id="1544735"/>
    <lineage>
        <taxon>Bacteria</taxon>
        <taxon>Bacillati</taxon>
        <taxon>Actinomycetota</taxon>
        <taxon>Actinomycetes</taxon>
        <taxon>Micromonosporales</taxon>
        <taxon>Micromonosporaceae</taxon>
        <taxon>Plantactinospora</taxon>
    </lineage>
</organism>
<feature type="region of interest" description="Disordered" evidence="5">
    <location>
        <begin position="180"/>
        <end position="215"/>
    </location>
</feature>
<name>A0ABU7RQX6_9ACTN</name>
<evidence type="ECO:0000256" key="1">
    <source>
        <dbReference type="ARBA" id="ARBA00010641"/>
    </source>
</evidence>
<evidence type="ECO:0000313" key="9">
    <source>
        <dbReference type="Proteomes" id="UP001332243"/>
    </source>
</evidence>
<evidence type="ECO:0000313" key="8">
    <source>
        <dbReference type="EMBL" id="MEE6258892.1"/>
    </source>
</evidence>
<accession>A0ABU7RQX6</accession>
<keyword evidence="9" id="KW-1185">Reference proteome</keyword>
<dbReference type="Proteomes" id="UP001332243">
    <property type="component" value="Unassembled WGS sequence"/>
</dbReference>
<evidence type="ECO:0000256" key="4">
    <source>
        <dbReference type="ARBA" id="ARBA00023163"/>
    </source>
</evidence>
<reference evidence="8 9" key="1">
    <citation type="submission" date="2024-01" db="EMBL/GenBank/DDBJ databases">
        <title>Genome insights into Plantactinospora sonchi sp. nov.</title>
        <authorList>
            <person name="Wang L."/>
        </authorList>
    </citation>
    <scope>NUCLEOTIDE SEQUENCE [LARGE SCALE GENOMIC DNA]</scope>
    <source>
        <strain evidence="8 9">NEAU-QY2</strain>
    </source>
</reference>
<dbReference type="InterPro" id="IPR036388">
    <property type="entry name" value="WH-like_DNA-bd_sf"/>
</dbReference>
<dbReference type="Gene3D" id="1.10.1740.10">
    <property type="match status" value="1"/>
</dbReference>